<reference evidence="2 3" key="1">
    <citation type="submission" date="2020-10" db="EMBL/GenBank/DDBJ databases">
        <title>Ca. Dormibacterota MAGs.</title>
        <authorList>
            <person name="Montgomery K."/>
        </authorList>
    </citation>
    <scope>NUCLEOTIDE SEQUENCE [LARGE SCALE GENOMIC DNA]</scope>
    <source>
        <strain evidence="2">SC8811_S16_3</strain>
    </source>
</reference>
<gene>
    <name evidence="2" type="ORF">JF888_06745</name>
</gene>
<organism evidence="2 3">
    <name type="scientific">Candidatus Dormiibacter inghamiae</name>
    <dbReference type="NCBI Taxonomy" id="3127013"/>
    <lineage>
        <taxon>Bacteria</taxon>
        <taxon>Bacillati</taxon>
        <taxon>Candidatus Dormiibacterota</taxon>
        <taxon>Candidatus Dormibacteria</taxon>
        <taxon>Candidatus Dormibacterales</taxon>
        <taxon>Candidatus Dormibacteraceae</taxon>
        <taxon>Candidatus Dormiibacter</taxon>
    </lineage>
</organism>
<dbReference type="EMBL" id="JAEKNQ010000025">
    <property type="protein sequence ID" value="MBJ7602876.1"/>
    <property type="molecule type" value="Genomic_DNA"/>
</dbReference>
<dbReference type="Pfam" id="PF01842">
    <property type="entry name" value="ACT"/>
    <property type="match status" value="1"/>
</dbReference>
<dbReference type="RefSeq" id="WP_338177942.1">
    <property type="nucleotide sequence ID" value="NZ_JAEKNQ010000025.1"/>
</dbReference>
<dbReference type="InterPro" id="IPR002912">
    <property type="entry name" value="ACT_dom"/>
</dbReference>
<dbReference type="PROSITE" id="PS51671">
    <property type="entry name" value="ACT"/>
    <property type="match status" value="1"/>
</dbReference>
<dbReference type="InterPro" id="IPR045865">
    <property type="entry name" value="ACT-like_dom_sf"/>
</dbReference>
<evidence type="ECO:0000313" key="3">
    <source>
        <dbReference type="Proteomes" id="UP000620075"/>
    </source>
</evidence>
<feature type="domain" description="ACT" evidence="1">
    <location>
        <begin position="7"/>
        <end position="82"/>
    </location>
</feature>
<sequence>MATELKVLQVSLEDRPGALAEVAGAIAAAGINIEAVLAYSVGGQTEAHLAFVDGGAARSALEGAGHRVAGERNAFVVQMEDRVGALAELTQRLAGVNLSLTHLATNNRLLLSADDEESLRSRL</sequence>
<evidence type="ECO:0000259" key="1">
    <source>
        <dbReference type="PROSITE" id="PS51671"/>
    </source>
</evidence>
<dbReference type="SUPFAM" id="SSF55021">
    <property type="entry name" value="ACT-like"/>
    <property type="match status" value="1"/>
</dbReference>
<accession>A0A934K6Z9</accession>
<dbReference type="Proteomes" id="UP000620075">
    <property type="component" value="Unassembled WGS sequence"/>
</dbReference>
<dbReference type="Gene3D" id="3.30.2130.10">
    <property type="entry name" value="VC0802-like"/>
    <property type="match status" value="1"/>
</dbReference>
<comment type="caution">
    <text evidence="2">The sequence shown here is derived from an EMBL/GenBank/DDBJ whole genome shotgun (WGS) entry which is preliminary data.</text>
</comment>
<proteinExistence type="predicted"/>
<name>A0A934K6Z9_9BACT</name>
<dbReference type="AlphaFoldDB" id="A0A934K6Z9"/>
<protein>
    <submittedName>
        <fullName evidence="2">ACT domain-containing protein</fullName>
    </submittedName>
</protein>
<evidence type="ECO:0000313" key="2">
    <source>
        <dbReference type="EMBL" id="MBJ7602876.1"/>
    </source>
</evidence>